<dbReference type="OrthoDB" id="8582409at2"/>
<accession>A0A0N1JS40</accession>
<dbReference type="Pfam" id="PF01380">
    <property type="entry name" value="SIS"/>
    <property type="match status" value="1"/>
</dbReference>
<evidence type="ECO:0000256" key="3">
    <source>
        <dbReference type="ARBA" id="ARBA00023152"/>
    </source>
</evidence>
<dbReference type="InterPro" id="IPR035472">
    <property type="entry name" value="RpiR-like_SIS"/>
</dbReference>
<gene>
    <name evidence="7" type="primary">rpiR_2</name>
    <name evidence="7" type="ORF">WG78_13445</name>
</gene>
<dbReference type="SUPFAM" id="SSF53697">
    <property type="entry name" value="SIS domain"/>
    <property type="match status" value="1"/>
</dbReference>
<name>A0A0N1JS40_9NEIS</name>
<dbReference type="Proteomes" id="UP000037939">
    <property type="component" value="Unassembled WGS sequence"/>
</dbReference>
<sequence>MQHALPPFDIVSRIAQRSATFSATEQKIAQLILADLPAASAASIDALAAQAGVSKASVTRFARALGCADVRELKRWLAQASAIGSRFLAPRADAAQQEPADVILDDIVTLLQRNRAFFNREVIAAAAQALRDARQVLAFGMGGSSSIMADEARNRLMRLGVPITSYQDAVLQRMVAATLDERCVVLAFSVSGQGAELLHSVAIAQEYGARLIAFTALGSPLARRADWWIPVQALETDFVFKPSSSRYAMLLALDVLATALAQLQPEHSQELLRRIKFVLDAERGGADARHPLGD</sequence>
<dbReference type="PANTHER" id="PTHR30514:SF1">
    <property type="entry name" value="HTH-TYPE TRANSCRIPTIONAL REGULATOR HEXR-RELATED"/>
    <property type="match status" value="1"/>
</dbReference>
<dbReference type="GO" id="GO:0003700">
    <property type="term" value="F:DNA-binding transcription factor activity"/>
    <property type="evidence" value="ECO:0007669"/>
    <property type="project" value="InterPro"/>
</dbReference>
<dbReference type="PROSITE" id="PS51464">
    <property type="entry name" value="SIS"/>
    <property type="match status" value="1"/>
</dbReference>
<keyword evidence="1" id="KW-0805">Transcription regulation</keyword>
<dbReference type="STRING" id="857265.WG78_13445"/>
<dbReference type="Gene3D" id="3.40.50.10490">
    <property type="entry name" value="Glucose-6-phosphate isomerase like protein, domain 1"/>
    <property type="match status" value="1"/>
</dbReference>
<dbReference type="Gene3D" id="1.10.10.10">
    <property type="entry name" value="Winged helix-like DNA-binding domain superfamily/Winged helix DNA-binding domain"/>
    <property type="match status" value="1"/>
</dbReference>
<dbReference type="InterPro" id="IPR036388">
    <property type="entry name" value="WH-like_DNA-bd_sf"/>
</dbReference>
<dbReference type="CDD" id="cd05013">
    <property type="entry name" value="SIS_RpiR"/>
    <property type="match status" value="1"/>
</dbReference>
<protein>
    <submittedName>
        <fullName evidence="7">HTH-type transcriptional regulator RpiR</fullName>
    </submittedName>
</protein>
<dbReference type="GO" id="GO:0006096">
    <property type="term" value="P:glycolytic process"/>
    <property type="evidence" value="ECO:0007669"/>
    <property type="project" value="UniProtKB-KW"/>
</dbReference>
<dbReference type="InterPro" id="IPR046348">
    <property type="entry name" value="SIS_dom_sf"/>
</dbReference>
<dbReference type="RefSeq" id="WP_053938335.1">
    <property type="nucleotide sequence ID" value="NZ_LAQT01000010.1"/>
</dbReference>
<dbReference type="PATRIC" id="fig|857265.3.peg.2768"/>
<reference evidence="7 8" key="1">
    <citation type="submission" date="2015-07" db="EMBL/GenBank/DDBJ databases">
        <title>Draft genome sequence of the Amantichitinum ursilacus IGB-41, a new chitin-degrading bacterium.</title>
        <authorList>
            <person name="Kirstahler P."/>
            <person name="Guenther M."/>
            <person name="Grumaz C."/>
            <person name="Rupp S."/>
            <person name="Zibek S."/>
            <person name="Sohn K."/>
        </authorList>
    </citation>
    <scope>NUCLEOTIDE SEQUENCE [LARGE SCALE GENOMIC DNA]</scope>
    <source>
        <strain evidence="7 8">IGB-41</strain>
    </source>
</reference>
<keyword evidence="4" id="KW-0804">Transcription</keyword>
<evidence type="ECO:0000313" key="7">
    <source>
        <dbReference type="EMBL" id="KPC52067.1"/>
    </source>
</evidence>
<dbReference type="InterPro" id="IPR000281">
    <property type="entry name" value="HTH_RpiR"/>
</dbReference>
<evidence type="ECO:0000259" key="6">
    <source>
        <dbReference type="PROSITE" id="PS51464"/>
    </source>
</evidence>
<keyword evidence="8" id="KW-1185">Reference proteome</keyword>
<evidence type="ECO:0000259" key="5">
    <source>
        <dbReference type="PROSITE" id="PS51071"/>
    </source>
</evidence>
<proteinExistence type="predicted"/>
<dbReference type="PANTHER" id="PTHR30514">
    <property type="entry name" value="GLUCOKINASE"/>
    <property type="match status" value="1"/>
</dbReference>
<dbReference type="InterPro" id="IPR001347">
    <property type="entry name" value="SIS_dom"/>
</dbReference>
<keyword evidence="2" id="KW-0238">DNA-binding</keyword>
<dbReference type="InterPro" id="IPR009057">
    <property type="entry name" value="Homeodomain-like_sf"/>
</dbReference>
<evidence type="ECO:0000256" key="2">
    <source>
        <dbReference type="ARBA" id="ARBA00023125"/>
    </source>
</evidence>
<dbReference type="AlphaFoldDB" id="A0A0N1JS40"/>
<feature type="domain" description="HTH rpiR-type" evidence="5">
    <location>
        <begin position="8"/>
        <end position="84"/>
    </location>
</feature>
<dbReference type="GO" id="GO:0097367">
    <property type="term" value="F:carbohydrate derivative binding"/>
    <property type="evidence" value="ECO:0007669"/>
    <property type="project" value="InterPro"/>
</dbReference>
<dbReference type="Pfam" id="PF01418">
    <property type="entry name" value="HTH_6"/>
    <property type="match status" value="1"/>
</dbReference>
<comment type="caution">
    <text evidence="7">The sequence shown here is derived from an EMBL/GenBank/DDBJ whole genome shotgun (WGS) entry which is preliminary data.</text>
</comment>
<dbReference type="PROSITE" id="PS51071">
    <property type="entry name" value="HTH_RPIR"/>
    <property type="match status" value="1"/>
</dbReference>
<feature type="domain" description="SIS" evidence="6">
    <location>
        <begin position="126"/>
        <end position="266"/>
    </location>
</feature>
<dbReference type="EMBL" id="LAQT01000010">
    <property type="protein sequence ID" value="KPC52067.1"/>
    <property type="molecule type" value="Genomic_DNA"/>
</dbReference>
<evidence type="ECO:0000313" key="8">
    <source>
        <dbReference type="Proteomes" id="UP000037939"/>
    </source>
</evidence>
<evidence type="ECO:0000256" key="4">
    <source>
        <dbReference type="ARBA" id="ARBA00023163"/>
    </source>
</evidence>
<dbReference type="SUPFAM" id="SSF46689">
    <property type="entry name" value="Homeodomain-like"/>
    <property type="match status" value="1"/>
</dbReference>
<dbReference type="InterPro" id="IPR047640">
    <property type="entry name" value="RpiR-like"/>
</dbReference>
<keyword evidence="3" id="KW-0324">Glycolysis</keyword>
<organism evidence="7 8">
    <name type="scientific">Amantichitinum ursilacus</name>
    <dbReference type="NCBI Taxonomy" id="857265"/>
    <lineage>
        <taxon>Bacteria</taxon>
        <taxon>Pseudomonadati</taxon>
        <taxon>Pseudomonadota</taxon>
        <taxon>Betaproteobacteria</taxon>
        <taxon>Neisseriales</taxon>
        <taxon>Chitinibacteraceae</taxon>
        <taxon>Amantichitinum</taxon>
    </lineage>
</organism>
<evidence type="ECO:0000256" key="1">
    <source>
        <dbReference type="ARBA" id="ARBA00023015"/>
    </source>
</evidence>
<dbReference type="GO" id="GO:0003677">
    <property type="term" value="F:DNA binding"/>
    <property type="evidence" value="ECO:0007669"/>
    <property type="project" value="UniProtKB-KW"/>
</dbReference>